<dbReference type="PANTHER" id="PTHR21109:SF0">
    <property type="entry name" value="SMALL RIBOSOMAL SUBUNIT PROTEIN BS21M"/>
    <property type="match status" value="1"/>
</dbReference>
<evidence type="ECO:0008006" key="7">
    <source>
        <dbReference type="Google" id="ProtNLM"/>
    </source>
</evidence>
<dbReference type="EMBL" id="JAMRDG010000001">
    <property type="protein sequence ID" value="KAJ3708128.1"/>
    <property type="molecule type" value="Genomic_DNA"/>
</dbReference>
<dbReference type="GO" id="GO:0003735">
    <property type="term" value="F:structural constituent of ribosome"/>
    <property type="evidence" value="ECO:0007669"/>
    <property type="project" value="InterPro"/>
</dbReference>
<comment type="similarity">
    <text evidence="1">Belongs to the bacterial ribosomal protein bS21 family.</text>
</comment>
<dbReference type="Gene3D" id="1.20.5.1150">
    <property type="entry name" value="Ribosomal protein S8"/>
    <property type="match status" value="1"/>
</dbReference>
<keyword evidence="3" id="KW-0687">Ribonucleoprotein</keyword>
<dbReference type="InterPro" id="IPR001911">
    <property type="entry name" value="Ribosomal_bS21"/>
</dbReference>
<evidence type="ECO:0000256" key="4">
    <source>
        <dbReference type="SAM" id="MobiDB-lite"/>
    </source>
</evidence>
<dbReference type="GO" id="GO:0005840">
    <property type="term" value="C:ribosome"/>
    <property type="evidence" value="ECO:0007669"/>
    <property type="project" value="UniProtKB-KW"/>
</dbReference>
<organism evidence="5 6">
    <name type="scientific">Rhynchospora tenuis</name>
    <dbReference type="NCBI Taxonomy" id="198213"/>
    <lineage>
        <taxon>Eukaryota</taxon>
        <taxon>Viridiplantae</taxon>
        <taxon>Streptophyta</taxon>
        <taxon>Embryophyta</taxon>
        <taxon>Tracheophyta</taxon>
        <taxon>Spermatophyta</taxon>
        <taxon>Magnoliopsida</taxon>
        <taxon>Liliopsida</taxon>
        <taxon>Poales</taxon>
        <taxon>Cyperaceae</taxon>
        <taxon>Cyperoideae</taxon>
        <taxon>Rhynchosporeae</taxon>
        <taxon>Rhynchospora</taxon>
    </lineage>
</organism>
<evidence type="ECO:0000313" key="5">
    <source>
        <dbReference type="EMBL" id="KAJ3708128.1"/>
    </source>
</evidence>
<comment type="caution">
    <text evidence="5">The sequence shown here is derived from an EMBL/GenBank/DDBJ whole genome shotgun (WGS) entry which is preliminary data.</text>
</comment>
<protein>
    <recommendedName>
        <fullName evidence="7">Ribosomal protein S21</fullName>
    </recommendedName>
</protein>
<accession>A0AAD6A286</accession>
<evidence type="ECO:0000313" key="6">
    <source>
        <dbReference type="Proteomes" id="UP001210211"/>
    </source>
</evidence>
<evidence type="ECO:0000256" key="1">
    <source>
        <dbReference type="ARBA" id="ARBA00006640"/>
    </source>
</evidence>
<name>A0AAD6A286_9POAL</name>
<proteinExistence type="inferred from homology"/>
<keyword evidence="2" id="KW-0689">Ribosomal protein</keyword>
<dbReference type="Pfam" id="PF01165">
    <property type="entry name" value="Ribosomal_S21"/>
    <property type="match status" value="1"/>
</dbReference>
<evidence type="ECO:0000256" key="2">
    <source>
        <dbReference type="ARBA" id="ARBA00022980"/>
    </source>
</evidence>
<evidence type="ECO:0000256" key="3">
    <source>
        <dbReference type="ARBA" id="ARBA00023274"/>
    </source>
</evidence>
<dbReference type="GO" id="GO:0006412">
    <property type="term" value="P:translation"/>
    <property type="evidence" value="ECO:0007669"/>
    <property type="project" value="InterPro"/>
</dbReference>
<dbReference type="InterPro" id="IPR038380">
    <property type="entry name" value="Ribosomal_bS21_sf"/>
</dbReference>
<dbReference type="AlphaFoldDB" id="A0AAD6A286"/>
<sequence length="179" mass="20558">MATTSLNLLHLPFSKCPPSSSFSSRQLPHHFPLKSQPNNGNSLVCNAKNNCYNVEVLVDDDDSVDMYLRFFERDVSRAGIPQEWRRRRFFETVKEERKRKARDRARMRRRRPGGGRGRGGGRDSAGSYEEPEEEGNNTGALKRLMDPEYQEGNIEVLDEVDFPDTVWDDDGDAQFPVFT</sequence>
<feature type="compositionally biased region" description="Basic residues" evidence="4">
    <location>
        <begin position="99"/>
        <end position="113"/>
    </location>
</feature>
<dbReference type="GO" id="GO:1990904">
    <property type="term" value="C:ribonucleoprotein complex"/>
    <property type="evidence" value="ECO:0007669"/>
    <property type="project" value="UniProtKB-KW"/>
</dbReference>
<dbReference type="NCBIfam" id="TIGR00030">
    <property type="entry name" value="S21p"/>
    <property type="match status" value="1"/>
</dbReference>
<gene>
    <name evidence="5" type="ORF">LUZ61_011833</name>
</gene>
<dbReference type="Proteomes" id="UP001210211">
    <property type="component" value="Unassembled WGS sequence"/>
</dbReference>
<keyword evidence="6" id="KW-1185">Reference proteome</keyword>
<feature type="region of interest" description="Disordered" evidence="4">
    <location>
        <begin position="95"/>
        <end position="142"/>
    </location>
</feature>
<dbReference type="PANTHER" id="PTHR21109">
    <property type="entry name" value="MITOCHONDRIAL 28S RIBOSOMAL PROTEIN S21"/>
    <property type="match status" value="1"/>
</dbReference>
<reference evidence="5 6" key="1">
    <citation type="journal article" date="2022" name="Cell">
        <title>Repeat-based holocentromeres influence genome architecture and karyotype evolution.</title>
        <authorList>
            <person name="Hofstatter P.G."/>
            <person name="Thangavel G."/>
            <person name="Lux T."/>
            <person name="Neumann P."/>
            <person name="Vondrak T."/>
            <person name="Novak P."/>
            <person name="Zhang M."/>
            <person name="Costa L."/>
            <person name="Castellani M."/>
            <person name="Scott A."/>
            <person name="Toegelov H."/>
            <person name="Fuchs J."/>
            <person name="Mata-Sucre Y."/>
            <person name="Dias Y."/>
            <person name="Vanzela A.L.L."/>
            <person name="Huettel B."/>
            <person name="Almeida C.C.S."/>
            <person name="Simkova H."/>
            <person name="Souza G."/>
            <person name="Pedrosa-Harand A."/>
            <person name="Macas J."/>
            <person name="Mayer K.F.X."/>
            <person name="Houben A."/>
            <person name="Marques A."/>
        </authorList>
    </citation>
    <scope>NUCLEOTIDE SEQUENCE [LARGE SCALE GENOMIC DNA]</scope>
    <source>
        <strain evidence="5">RhyTen1mFocal</strain>
    </source>
</reference>
<dbReference type="HAMAP" id="MF_00358">
    <property type="entry name" value="Ribosomal_bS21"/>
    <property type="match status" value="1"/>
</dbReference>